<protein>
    <submittedName>
        <fullName evidence="1">Uncharacterized protein</fullName>
    </submittedName>
</protein>
<keyword evidence="2" id="KW-1185">Reference proteome</keyword>
<accession>A0ACC2UDJ2</accession>
<evidence type="ECO:0000313" key="2">
    <source>
        <dbReference type="Proteomes" id="UP001165960"/>
    </source>
</evidence>
<dbReference type="Proteomes" id="UP001165960">
    <property type="component" value="Unassembled WGS sequence"/>
</dbReference>
<evidence type="ECO:0000313" key="1">
    <source>
        <dbReference type="EMBL" id="KAJ9085103.1"/>
    </source>
</evidence>
<gene>
    <name evidence="1" type="ORF">DSO57_1017273</name>
</gene>
<sequence>YPHNLDHKPWTLEDLQWYTCPDDPKEPYQIVGDGREITIYPLIFNRKYNNPAAYLIPIEPPPTPKLTIPTPPTSDAAGQSSRFLGVLYWVLTGLIDSALPAARPWAVAGKALSYLVKLGPIIRRAMLVPASTPAGDGGALQYSWYPESHLSSYQTEMELPPRPDRLPPSLDLYLSCDSSLYPWDLLGRL</sequence>
<comment type="caution">
    <text evidence="1">The sequence shown here is derived from an EMBL/GenBank/DDBJ whole genome shotgun (WGS) entry which is preliminary data.</text>
</comment>
<organism evidence="1 2">
    <name type="scientific">Entomophthora muscae</name>
    <dbReference type="NCBI Taxonomy" id="34485"/>
    <lineage>
        <taxon>Eukaryota</taxon>
        <taxon>Fungi</taxon>
        <taxon>Fungi incertae sedis</taxon>
        <taxon>Zoopagomycota</taxon>
        <taxon>Entomophthoromycotina</taxon>
        <taxon>Entomophthoromycetes</taxon>
        <taxon>Entomophthorales</taxon>
        <taxon>Entomophthoraceae</taxon>
        <taxon>Entomophthora</taxon>
    </lineage>
</organism>
<proteinExistence type="predicted"/>
<reference evidence="1" key="1">
    <citation type="submission" date="2022-04" db="EMBL/GenBank/DDBJ databases">
        <title>Genome of the entomopathogenic fungus Entomophthora muscae.</title>
        <authorList>
            <person name="Elya C."/>
            <person name="Lovett B.R."/>
            <person name="Lee E."/>
            <person name="Macias A.M."/>
            <person name="Hajek A.E."/>
            <person name="De Bivort B.L."/>
            <person name="Kasson M.T."/>
            <person name="De Fine Licht H.H."/>
            <person name="Stajich J.E."/>
        </authorList>
    </citation>
    <scope>NUCLEOTIDE SEQUENCE</scope>
    <source>
        <strain evidence="1">Berkeley</strain>
    </source>
</reference>
<feature type="non-terminal residue" evidence="1">
    <location>
        <position position="1"/>
    </location>
</feature>
<name>A0ACC2UDJ2_9FUNG</name>
<dbReference type="EMBL" id="QTSX02000782">
    <property type="protein sequence ID" value="KAJ9085103.1"/>
    <property type="molecule type" value="Genomic_DNA"/>
</dbReference>